<dbReference type="AlphaFoldDB" id="A0A1J0GGH4"/>
<keyword evidence="6 9" id="KW-0822">Tryptophan biosynthesis</keyword>
<dbReference type="InterPro" id="IPR001468">
    <property type="entry name" value="Indole-3-GlycerolPSynthase_CS"/>
</dbReference>
<gene>
    <name evidence="9" type="primary">trpC</name>
    <name evidence="11" type="ORF">A7L45_10610</name>
</gene>
<dbReference type="EC" id="4.1.1.48" evidence="9"/>
<dbReference type="Gene3D" id="3.20.20.70">
    <property type="entry name" value="Aldolase class I"/>
    <property type="match status" value="1"/>
</dbReference>
<dbReference type="PANTHER" id="PTHR22854:SF2">
    <property type="entry name" value="INDOLE-3-GLYCEROL-PHOSPHATE SYNTHASE"/>
    <property type="match status" value="1"/>
</dbReference>
<feature type="domain" description="Indole-3-glycerol phosphate synthase" evidence="10">
    <location>
        <begin position="4"/>
        <end position="245"/>
    </location>
</feature>
<keyword evidence="8 9" id="KW-0456">Lyase</keyword>
<dbReference type="InterPro" id="IPR045186">
    <property type="entry name" value="Indole-3-glycerol_P_synth"/>
</dbReference>
<dbReference type="NCBIfam" id="NF001377">
    <property type="entry name" value="PRK00278.2-4"/>
    <property type="match status" value="1"/>
</dbReference>
<dbReference type="InterPro" id="IPR013798">
    <property type="entry name" value="Indole-3-glycerol_P_synth_dom"/>
</dbReference>
<dbReference type="FunFam" id="3.20.20.70:FF:000024">
    <property type="entry name" value="Indole-3-glycerol phosphate synthase"/>
    <property type="match status" value="1"/>
</dbReference>
<dbReference type="PROSITE" id="PS00614">
    <property type="entry name" value="IGPS"/>
    <property type="match status" value="1"/>
</dbReference>
<dbReference type="PANTHER" id="PTHR22854">
    <property type="entry name" value="TRYPTOPHAN BIOSYNTHESIS PROTEIN"/>
    <property type="match status" value="1"/>
</dbReference>
<reference evidence="12" key="1">
    <citation type="journal article" date="2016" name="Front. Microbiol.">
        <title>Complete Genome Sequence of Clostridium estertheticum DSM 8809, a Microbe Identified in Spoiled Vacuum Packed Beef.</title>
        <authorList>
            <person name="Yu Z."/>
            <person name="Gunn L."/>
            <person name="Brennan E."/>
            <person name="Reid R."/>
            <person name="Wall P.G."/>
            <person name="Gaora O.P."/>
            <person name="Hurley D."/>
            <person name="Bolton D."/>
            <person name="Fanning S."/>
        </authorList>
    </citation>
    <scope>NUCLEOTIDE SEQUENCE [LARGE SCALE GENOMIC DNA]</scope>
    <source>
        <strain evidence="12">DSM 8809</strain>
    </source>
</reference>
<keyword evidence="12" id="KW-1185">Reference proteome</keyword>
<dbReference type="HAMAP" id="MF_00134_B">
    <property type="entry name" value="IGPS_B"/>
    <property type="match status" value="1"/>
</dbReference>
<sequence>MNILDKIVKNKILQIEDEKIQKPLKSLINIEHRVIRDFGGALNMTGLSIIAEVKKASPSKGLIDPNFDPIKTALNYEKYGVDAISVLTEKNYFLGNDKNVLLVKENTSMPILRKDFIIDKYQIYQSVALGADAILLIAAVLKDKLKSYFELATSLGLHCLVEVHNSFEIELALECGSKIIGINNRDLSNFNVDIHTTEKLMKYIPNDKIVVSESGISSINDILYLKSIGASAVLIGESFMRNPDSVETFLNACHD</sequence>
<dbReference type="GO" id="GO:0000162">
    <property type="term" value="P:L-tryptophan biosynthetic process"/>
    <property type="evidence" value="ECO:0007669"/>
    <property type="project" value="UniProtKB-UniRule"/>
</dbReference>
<dbReference type="GO" id="GO:0004640">
    <property type="term" value="F:phosphoribosylanthranilate isomerase activity"/>
    <property type="evidence" value="ECO:0007669"/>
    <property type="project" value="TreeGrafter"/>
</dbReference>
<comment type="catalytic activity">
    <reaction evidence="1 9">
        <text>1-(2-carboxyphenylamino)-1-deoxy-D-ribulose 5-phosphate + H(+) = (1S,2R)-1-C-(indol-3-yl)glycerol 3-phosphate + CO2 + H2O</text>
        <dbReference type="Rhea" id="RHEA:23476"/>
        <dbReference type="ChEBI" id="CHEBI:15377"/>
        <dbReference type="ChEBI" id="CHEBI:15378"/>
        <dbReference type="ChEBI" id="CHEBI:16526"/>
        <dbReference type="ChEBI" id="CHEBI:58613"/>
        <dbReference type="ChEBI" id="CHEBI:58866"/>
        <dbReference type="EC" id="4.1.1.48"/>
    </reaction>
</comment>
<keyword evidence="7 9" id="KW-0057">Aromatic amino acid biosynthesis</keyword>
<dbReference type="UniPathway" id="UPA00035">
    <property type="reaction ID" value="UER00043"/>
</dbReference>
<name>A0A1J0GGH4_9CLOT</name>
<dbReference type="EMBL" id="CP015756">
    <property type="protein sequence ID" value="APC40484.1"/>
    <property type="molecule type" value="Genomic_DNA"/>
</dbReference>
<dbReference type="KEGG" id="ceu:A7L45_10610"/>
<evidence type="ECO:0000313" key="12">
    <source>
        <dbReference type="Proteomes" id="UP000182569"/>
    </source>
</evidence>
<organism evidence="11 12">
    <name type="scientific">Clostridium estertheticum subsp. estertheticum</name>
    <dbReference type="NCBI Taxonomy" id="1552"/>
    <lineage>
        <taxon>Bacteria</taxon>
        <taxon>Bacillati</taxon>
        <taxon>Bacillota</taxon>
        <taxon>Clostridia</taxon>
        <taxon>Eubacteriales</taxon>
        <taxon>Clostridiaceae</taxon>
        <taxon>Clostridium</taxon>
    </lineage>
</organism>
<protein>
    <recommendedName>
        <fullName evidence="9">Indole-3-glycerol phosphate synthase</fullName>
        <shortName evidence="9">IGPS</shortName>
        <ecNumber evidence="9">4.1.1.48</ecNumber>
    </recommendedName>
</protein>
<keyword evidence="5 9" id="KW-0210">Decarboxylase</keyword>
<dbReference type="CDD" id="cd00331">
    <property type="entry name" value="IGPS"/>
    <property type="match status" value="1"/>
</dbReference>
<evidence type="ECO:0000256" key="9">
    <source>
        <dbReference type="HAMAP-Rule" id="MF_00134"/>
    </source>
</evidence>
<dbReference type="GO" id="GO:0004425">
    <property type="term" value="F:indole-3-glycerol-phosphate synthase activity"/>
    <property type="evidence" value="ECO:0007669"/>
    <property type="project" value="UniProtKB-UniRule"/>
</dbReference>
<evidence type="ECO:0000313" key="11">
    <source>
        <dbReference type="EMBL" id="APC40484.1"/>
    </source>
</evidence>
<evidence type="ECO:0000256" key="7">
    <source>
        <dbReference type="ARBA" id="ARBA00023141"/>
    </source>
</evidence>
<evidence type="ECO:0000256" key="6">
    <source>
        <dbReference type="ARBA" id="ARBA00022822"/>
    </source>
</evidence>
<dbReference type="RefSeq" id="WP_071612775.1">
    <property type="nucleotide sequence ID" value="NZ_CP015756.1"/>
</dbReference>
<evidence type="ECO:0000256" key="3">
    <source>
        <dbReference type="ARBA" id="ARBA00008737"/>
    </source>
</evidence>
<dbReference type="InterPro" id="IPR013785">
    <property type="entry name" value="Aldolase_TIM"/>
</dbReference>
<evidence type="ECO:0000256" key="1">
    <source>
        <dbReference type="ARBA" id="ARBA00001633"/>
    </source>
</evidence>
<accession>A0A1J0GGH4</accession>
<dbReference type="HAMAP" id="MF_00134_A">
    <property type="entry name" value="IGPS_A"/>
    <property type="match status" value="1"/>
</dbReference>
<comment type="pathway">
    <text evidence="2 9">Amino-acid biosynthesis; L-tryptophan biosynthesis; L-tryptophan from chorismate: step 4/5.</text>
</comment>
<dbReference type="Proteomes" id="UP000182569">
    <property type="component" value="Chromosome"/>
</dbReference>
<proteinExistence type="inferred from homology"/>
<evidence type="ECO:0000256" key="5">
    <source>
        <dbReference type="ARBA" id="ARBA00022793"/>
    </source>
</evidence>
<dbReference type="InterPro" id="IPR011060">
    <property type="entry name" value="RibuloseP-bd_barrel"/>
</dbReference>
<dbReference type="STRING" id="1552.A7L45_10610"/>
<evidence type="ECO:0000256" key="8">
    <source>
        <dbReference type="ARBA" id="ARBA00023239"/>
    </source>
</evidence>
<dbReference type="SUPFAM" id="SSF51366">
    <property type="entry name" value="Ribulose-phoshate binding barrel"/>
    <property type="match status" value="1"/>
</dbReference>
<dbReference type="OrthoDB" id="9804217at2"/>
<comment type="similarity">
    <text evidence="3 9">Belongs to the TrpC family.</text>
</comment>
<keyword evidence="4 9" id="KW-0028">Amino-acid biosynthesis</keyword>
<evidence type="ECO:0000256" key="2">
    <source>
        <dbReference type="ARBA" id="ARBA00004696"/>
    </source>
</evidence>
<evidence type="ECO:0000256" key="4">
    <source>
        <dbReference type="ARBA" id="ARBA00022605"/>
    </source>
</evidence>
<evidence type="ECO:0000259" key="10">
    <source>
        <dbReference type="Pfam" id="PF00218"/>
    </source>
</evidence>
<dbReference type="Pfam" id="PF00218">
    <property type="entry name" value="IGPS"/>
    <property type="match status" value="1"/>
</dbReference>